<comment type="caution">
    <text evidence="2">The sequence shown here is derived from an EMBL/GenBank/DDBJ whole genome shotgun (WGS) entry which is preliminary data.</text>
</comment>
<sequence length="107" mass="11453">MGFDMMHHAVTTAAVAIPAEALSAWDRFVVWYGELPAGVKTVISLVLGAIVAYIAFKIVIRLIKGIVSAIIAAVLAFLLTTVPGNLLLNQAYDRVQDELSGITSQLK</sequence>
<dbReference type="Proteomes" id="UP000441772">
    <property type="component" value="Unassembled WGS sequence"/>
</dbReference>
<keyword evidence="1" id="KW-0812">Transmembrane</keyword>
<keyword evidence="3" id="KW-1185">Reference proteome</keyword>
<keyword evidence="1" id="KW-0472">Membrane</keyword>
<organism evidence="2 3">
    <name type="scientific">Bifidobacterium leontopitheci</name>
    <dbReference type="NCBI Taxonomy" id="2650774"/>
    <lineage>
        <taxon>Bacteria</taxon>
        <taxon>Bacillati</taxon>
        <taxon>Actinomycetota</taxon>
        <taxon>Actinomycetes</taxon>
        <taxon>Bifidobacteriales</taxon>
        <taxon>Bifidobacteriaceae</taxon>
        <taxon>Bifidobacterium</taxon>
    </lineage>
</organism>
<feature type="transmembrane region" description="Helical" evidence="1">
    <location>
        <begin position="37"/>
        <end position="56"/>
    </location>
</feature>
<keyword evidence="1" id="KW-1133">Transmembrane helix</keyword>
<gene>
    <name evidence="2" type="ORF">F7D09_1183</name>
</gene>
<feature type="transmembrane region" description="Helical" evidence="1">
    <location>
        <begin position="63"/>
        <end position="82"/>
    </location>
</feature>
<evidence type="ECO:0000256" key="1">
    <source>
        <dbReference type="SAM" id="Phobius"/>
    </source>
</evidence>
<evidence type="ECO:0000313" key="2">
    <source>
        <dbReference type="EMBL" id="KAB7790287.1"/>
    </source>
</evidence>
<dbReference type="RefSeq" id="WP_152234532.1">
    <property type="nucleotide sequence ID" value="NZ_JBHSKZ010000024.1"/>
</dbReference>
<name>A0A6I1GLP9_9BIFI</name>
<protein>
    <submittedName>
        <fullName evidence="2">Uncharacterized protein</fullName>
    </submittedName>
</protein>
<proteinExistence type="predicted"/>
<reference evidence="2 3" key="1">
    <citation type="submission" date="2019-09" db="EMBL/GenBank/DDBJ databases">
        <title>Characterization of the phylogenetic diversity of two novel species belonging to the genus Bifidobacterium: Bifidobacterium cebidarum sp. nov. and Bifidobacterium leontopitheci sp. nov.</title>
        <authorList>
            <person name="Lugli G.A."/>
            <person name="Duranti S."/>
            <person name="Milani C."/>
            <person name="Turroni F."/>
            <person name="Ventura M."/>
        </authorList>
    </citation>
    <scope>NUCLEOTIDE SEQUENCE [LARGE SCALE GENOMIC DNA]</scope>
    <source>
        <strain evidence="2 3">LMG 31471</strain>
    </source>
</reference>
<evidence type="ECO:0000313" key="3">
    <source>
        <dbReference type="Proteomes" id="UP000441772"/>
    </source>
</evidence>
<accession>A0A6I1GLP9</accession>
<dbReference type="EMBL" id="WBVT01000016">
    <property type="protein sequence ID" value="KAB7790287.1"/>
    <property type="molecule type" value="Genomic_DNA"/>
</dbReference>
<dbReference type="AlphaFoldDB" id="A0A6I1GLP9"/>